<dbReference type="Gene3D" id="3.30.559.10">
    <property type="entry name" value="Chloramphenicol acetyltransferase-like domain"/>
    <property type="match status" value="1"/>
</dbReference>
<evidence type="ECO:0000256" key="5">
    <source>
        <dbReference type="ARBA" id="ARBA00022679"/>
    </source>
</evidence>
<keyword evidence="7" id="KW-0012">Acyltransferase</keyword>
<feature type="domain" description="O-acyltransferase WSD1-like N-terminal" evidence="12">
    <location>
        <begin position="65"/>
        <end position="276"/>
    </location>
</feature>
<dbReference type="InterPro" id="IPR009721">
    <property type="entry name" value="O-acyltransferase_WSD1_C"/>
</dbReference>
<dbReference type="PANTHER" id="PTHR31650">
    <property type="entry name" value="O-ACYLTRANSFERASE (WSD1-LIKE) FAMILY PROTEIN"/>
    <property type="match status" value="1"/>
</dbReference>
<dbReference type="GO" id="GO:0005789">
    <property type="term" value="C:endoplasmic reticulum membrane"/>
    <property type="evidence" value="ECO:0007669"/>
    <property type="project" value="UniProtKB-SubCell"/>
</dbReference>
<keyword evidence="14" id="KW-1185">Reference proteome</keyword>
<accession>A0A1U8JQV8</accession>
<comment type="subcellular location">
    <subcellularLocation>
        <location evidence="1">Cell membrane</location>
        <topology evidence="1">Single-pass membrane protein</topology>
    </subcellularLocation>
    <subcellularLocation>
        <location evidence="2">Endoplasmic reticulum membrane</location>
    </subcellularLocation>
</comment>
<evidence type="ECO:0000256" key="4">
    <source>
        <dbReference type="ARBA" id="ARBA00005189"/>
    </source>
</evidence>
<sequence>MDLGRREIEEIDEELGRNDKAEEGQDEVGLSPGSLLFLEPGTNCCIIAVIGCKTNIDPGIVKEGLKQTLVHHPRFSSKLQVINGVKRKWIKTEVDLDNHVIVQQVDTQMESPSQFIEDYISNLTTIPVDSSKPLWELRILNLKTPEAEAVAILRIHHSIGDGMSLISSLFACCRKSSDPGALPTIPMQKQTDRPRNRRGVLWLLLSVWSVLRLILNTLVDILLFMATILFMKDTKTPLKGLSGVEHNPKRIVHQTVSLDDIKLVKNAMAVTVNDVILGVMQAGLSRYLNRKYGKVDKSKSNNLPGNFRLRATVLVNIRQAIGIQAIADMMKKKSKAKWGNKLGFICFPFTIALRLDPLDYIRQAKTIADRKKLSLLALCTYLINNCVVKLFGSKVSSCLAYRIFFNTTMSISNVVGPVEEISFFGHPIAFIAPTVYGHPQALTVHFQSYINKMSIVVTVDPNVIPDPHLLCDDFSESLKLFKDAIILNNSVIANSN</sequence>
<comment type="pathway">
    <text evidence="3">Glycerolipid metabolism; triacylglycerol biosynthesis.</text>
</comment>
<evidence type="ECO:0000256" key="10">
    <source>
        <dbReference type="ARBA" id="ARBA00048109"/>
    </source>
</evidence>
<dbReference type="UniPathway" id="UPA00282"/>
<gene>
    <name evidence="15" type="primary">LOC107909571</name>
</gene>
<evidence type="ECO:0000259" key="13">
    <source>
        <dbReference type="Pfam" id="PF06974"/>
    </source>
</evidence>
<dbReference type="PaxDb" id="3635-A0A1U8JQV8"/>
<dbReference type="Pfam" id="PF03007">
    <property type="entry name" value="WS_DGAT_cat"/>
    <property type="match status" value="1"/>
</dbReference>
<dbReference type="InterPro" id="IPR023213">
    <property type="entry name" value="CAT-like_dom_sf"/>
</dbReference>
<comment type="pathway">
    <text evidence="4">Lipid metabolism.</text>
</comment>
<proteinExistence type="inferred from homology"/>
<dbReference type="OrthoDB" id="619536at2759"/>
<keyword evidence="6" id="KW-0256">Endoplasmic reticulum</keyword>
<feature type="transmembrane region" description="Helical" evidence="11">
    <location>
        <begin position="200"/>
        <end position="231"/>
    </location>
</feature>
<comment type="similarity">
    <text evidence="8">In the N-terminal section; belongs to the long-chain O-acyltransferase family.</text>
</comment>
<evidence type="ECO:0000256" key="8">
    <source>
        <dbReference type="ARBA" id="ARBA00024360"/>
    </source>
</evidence>
<dbReference type="GeneID" id="107909571"/>
<comment type="catalytic activity">
    <reaction evidence="10">
        <text>an acyl-CoA + a 1,2-diacyl-sn-glycerol = a triacyl-sn-glycerol + CoA</text>
        <dbReference type="Rhea" id="RHEA:10868"/>
        <dbReference type="ChEBI" id="CHEBI:17815"/>
        <dbReference type="ChEBI" id="CHEBI:57287"/>
        <dbReference type="ChEBI" id="CHEBI:58342"/>
        <dbReference type="ChEBI" id="CHEBI:64615"/>
        <dbReference type="EC" id="2.3.1.20"/>
    </reaction>
</comment>
<evidence type="ECO:0000256" key="3">
    <source>
        <dbReference type="ARBA" id="ARBA00004771"/>
    </source>
</evidence>
<dbReference type="Pfam" id="PF06974">
    <property type="entry name" value="WS_DGAT_C"/>
    <property type="match status" value="1"/>
</dbReference>
<evidence type="ECO:0000313" key="14">
    <source>
        <dbReference type="Proteomes" id="UP000818029"/>
    </source>
</evidence>
<feature type="domain" description="O-acyltransferase WSD1 C-terminal" evidence="13">
    <location>
        <begin position="338"/>
        <end position="480"/>
    </location>
</feature>
<protein>
    <submittedName>
        <fullName evidence="15">O-acyltransferase WSD1</fullName>
    </submittedName>
</protein>
<reference evidence="15" key="2">
    <citation type="submission" date="2025-08" db="UniProtKB">
        <authorList>
            <consortium name="RefSeq"/>
        </authorList>
    </citation>
    <scope>IDENTIFICATION</scope>
</reference>
<dbReference type="GO" id="GO:0047196">
    <property type="term" value="F:long-chain-alcohol O-fatty-acyltransferase activity"/>
    <property type="evidence" value="ECO:0007669"/>
    <property type="project" value="UniProtKB-EC"/>
</dbReference>
<dbReference type="SUPFAM" id="SSF52777">
    <property type="entry name" value="CoA-dependent acyltransferases"/>
    <property type="match status" value="1"/>
</dbReference>
<dbReference type="InterPro" id="IPR004255">
    <property type="entry name" value="O-acyltransferase_WSD1_N"/>
</dbReference>
<dbReference type="PANTHER" id="PTHR31650:SF1">
    <property type="entry name" value="WAX ESTER SYNTHASE_DIACYLGLYCEROL ACYLTRANSFERASE 4-RELATED"/>
    <property type="match status" value="1"/>
</dbReference>
<keyword evidence="11" id="KW-0472">Membrane</keyword>
<evidence type="ECO:0000313" key="15">
    <source>
        <dbReference type="RefSeq" id="XP_016692646.1"/>
    </source>
</evidence>
<evidence type="ECO:0000259" key="12">
    <source>
        <dbReference type="Pfam" id="PF03007"/>
    </source>
</evidence>
<dbReference type="RefSeq" id="XP_016692646.1">
    <property type="nucleotide sequence ID" value="XM_016837157.2"/>
</dbReference>
<name>A0A1U8JQV8_GOSHI</name>
<keyword evidence="5" id="KW-0808">Transferase</keyword>
<keyword evidence="11" id="KW-1133">Transmembrane helix</keyword>
<evidence type="ECO:0000256" key="9">
    <source>
        <dbReference type="ARBA" id="ARBA00047604"/>
    </source>
</evidence>
<dbReference type="KEGG" id="ghi:107909571"/>
<dbReference type="GO" id="GO:0004144">
    <property type="term" value="F:diacylglycerol O-acyltransferase activity"/>
    <property type="evidence" value="ECO:0007669"/>
    <property type="project" value="UniProtKB-EC"/>
</dbReference>
<keyword evidence="11" id="KW-0812">Transmembrane</keyword>
<organism evidence="14 15">
    <name type="scientific">Gossypium hirsutum</name>
    <name type="common">Upland cotton</name>
    <name type="synonym">Gossypium mexicanum</name>
    <dbReference type="NCBI Taxonomy" id="3635"/>
    <lineage>
        <taxon>Eukaryota</taxon>
        <taxon>Viridiplantae</taxon>
        <taxon>Streptophyta</taxon>
        <taxon>Embryophyta</taxon>
        <taxon>Tracheophyta</taxon>
        <taxon>Spermatophyta</taxon>
        <taxon>Magnoliopsida</taxon>
        <taxon>eudicotyledons</taxon>
        <taxon>Gunneridae</taxon>
        <taxon>Pentapetalae</taxon>
        <taxon>rosids</taxon>
        <taxon>malvids</taxon>
        <taxon>Malvales</taxon>
        <taxon>Malvaceae</taxon>
        <taxon>Malvoideae</taxon>
        <taxon>Gossypium</taxon>
    </lineage>
</organism>
<evidence type="ECO:0000256" key="11">
    <source>
        <dbReference type="SAM" id="Phobius"/>
    </source>
</evidence>
<dbReference type="STRING" id="3635.A0A1U8JQV8"/>
<dbReference type="AlphaFoldDB" id="A0A1U8JQV8"/>
<comment type="catalytic activity">
    <reaction evidence="9">
        <text>a long chain fatty alcohol + a fatty acyl-CoA = a long-chain alcohol wax ester + CoA</text>
        <dbReference type="Rhea" id="RHEA:38443"/>
        <dbReference type="ChEBI" id="CHEBI:17135"/>
        <dbReference type="ChEBI" id="CHEBI:57287"/>
        <dbReference type="ChEBI" id="CHEBI:77636"/>
        <dbReference type="ChEBI" id="CHEBI:235323"/>
        <dbReference type="EC" id="2.3.1.75"/>
    </reaction>
</comment>
<dbReference type="SMR" id="A0A1U8JQV8"/>
<evidence type="ECO:0000256" key="1">
    <source>
        <dbReference type="ARBA" id="ARBA00004162"/>
    </source>
</evidence>
<evidence type="ECO:0000256" key="6">
    <source>
        <dbReference type="ARBA" id="ARBA00022824"/>
    </source>
</evidence>
<dbReference type="GO" id="GO:0008374">
    <property type="term" value="F:O-acyltransferase activity"/>
    <property type="evidence" value="ECO:0000318"/>
    <property type="project" value="GO_Central"/>
</dbReference>
<evidence type="ECO:0000256" key="2">
    <source>
        <dbReference type="ARBA" id="ARBA00004586"/>
    </source>
</evidence>
<dbReference type="InterPro" id="IPR045034">
    <property type="entry name" value="O-acyltransferase_WSD1-like"/>
</dbReference>
<dbReference type="Proteomes" id="UP000818029">
    <property type="component" value="Chromosome D08"/>
</dbReference>
<evidence type="ECO:0000256" key="7">
    <source>
        <dbReference type="ARBA" id="ARBA00023315"/>
    </source>
</evidence>
<dbReference type="GO" id="GO:0019432">
    <property type="term" value="P:triglyceride biosynthetic process"/>
    <property type="evidence" value="ECO:0000318"/>
    <property type="project" value="GO_Central"/>
</dbReference>
<reference evidence="14" key="1">
    <citation type="journal article" date="2020" name="Nat. Genet.">
        <title>Genomic diversifications of five Gossypium allopolyploid species and their impact on cotton improvement.</title>
        <authorList>
            <person name="Chen Z.J."/>
            <person name="Sreedasyam A."/>
            <person name="Ando A."/>
            <person name="Song Q."/>
            <person name="De Santiago L.M."/>
            <person name="Hulse-Kemp A.M."/>
            <person name="Ding M."/>
            <person name="Ye W."/>
            <person name="Kirkbride R.C."/>
            <person name="Jenkins J."/>
            <person name="Plott C."/>
            <person name="Lovell J."/>
            <person name="Lin Y.M."/>
            <person name="Vaughn R."/>
            <person name="Liu B."/>
            <person name="Simpson S."/>
            <person name="Scheffler B.E."/>
            <person name="Wen L."/>
            <person name="Saski C.A."/>
            <person name="Grover C.E."/>
            <person name="Hu G."/>
            <person name="Conover J.L."/>
            <person name="Carlson J.W."/>
            <person name="Shu S."/>
            <person name="Boston L.B."/>
            <person name="Williams M."/>
            <person name="Peterson D.G."/>
            <person name="McGee K."/>
            <person name="Jones D.C."/>
            <person name="Wendel J.F."/>
            <person name="Stelly D.M."/>
            <person name="Grimwood J."/>
            <person name="Schmutz J."/>
        </authorList>
    </citation>
    <scope>NUCLEOTIDE SEQUENCE [LARGE SCALE GENOMIC DNA]</scope>
    <source>
        <strain evidence="14">cv. TM-1</strain>
    </source>
</reference>
<dbReference type="GO" id="GO:0005886">
    <property type="term" value="C:plasma membrane"/>
    <property type="evidence" value="ECO:0000318"/>
    <property type="project" value="GO_Central"/>
</dbReference>